<reference evidence="2 3" key="1">
    <citation type="submission" date="2024-09" db="EMBL/GenBank/DDBJ databases">
        <authorList>
            <person name="Sun Q."/>
            <person name="Mori K."/>
        </authorList>
    </citation>
    <scope>NUCLEOTIDE SEQUENCE [LARGE SCALE GENOMIC DNA]</scope>
    <source>
        <strain evidence="2 3">CCM 7706</strain>
    </source>
</reference>
<keyword evidence="3" id="KW-1185">Reference proteome</keyword>
<dbReference type="EMBL" id="JBHLWK010000027">
    <property type="protein sequence ID" value="MFC0206406.1"/>
    <property type="molecule type" value="Genomic_DNA"/>
</dbReference>
<evidence type="ECO:0000256" key="1">
    <source>
        <dbReference type="SAM" id="MobiDB-lite"/>
    </source>
</evidence>
<proteinExistence type="predicted"/>
<protein>
    <submittedName>
        <fullName evidence="2">Uncharacterized protein</fullName>
    </submittedName>
</protein>
<accession>A0ABV6D1A9</accession>
<sequence length="167" mass="19112">MRSVPSLLSMLDHPAAPPPAPLPAPVMPWDYIRMRRLAAGLSIEQAARPFWHRPEHQADVERNMRAIEAVGFRVKRLWDMSRSFRLNLTVYRQLCDSPPEQHPRLCRACGWDEWSSQLDVEGFDCTWSAADPEICTLCEQARRPKFRPRPANTQPHHHTGGAAQRAA</sequence>
<evidence type="ECO:0000313" key="3">
    <source>
        <dbReference type="Proteomes" id="UP001589798"/>
    </source>
</evidence>
<name>A0ABV6D1A9_9SPHN</name>
<gene>
    <name evidence="2" type="ORF">ACFFJC_19245</name>
</gene>
<feature type="region of interest" description="Disordered" evidence="1">
    <location>
        <begin position="146"/>
        <end position="167"/>
    </location>
</feature>
<dbReference type="Proteomes" id="UP001589798">
    <property type="component" value="Unassembled WGS sequence"/>
</dbReference>
<evidence type="ECO:0000313" key="2">
    <source>
        <dbReference type="EMBL" id="MFC0206406.1"/>
    </source>
</evidence>
<organism evidence="2 3">
    <name type="scientific">Novosphingobium soli</name>
    <dbReference type="NCBI Taxonomy" id="574956"/>
    <lineage>
        <taxon>Bacteria</taxon>
        <taxon>Pseudomonadati</taxon>
        <taxon>Pseudomonadota</taxon>
        <taxon>Alphaproteobacteria</taxon>
        <taxon>Sphingomonadales</taxon>
        <taxon>Sphingomonadaceae</taxon>
        <taxon>Novosphingobium</taxon>
    </lineage>
</organism>
<comment type="caution">
    <text evidence="2">The sequence shown here is derived from an EMBL/GenBank/DDBJ whole genome shotgun (WGS) entry which is preliminary data.</text>
</comment>
<dbReference type="RefSeq" id="WP_379489026.1">
    <property type="nucleotide sequence ID" value="NZ_JBHLWK010000027.1"/>
</dbReference>